<evidence type="ECO:0000259" key="1">
    <source>
        <dbReference type="Pfam" id="PF14065"/>
    </source>
</evidence>
<proteinExistence type="predicted"/>
<gene>
    <name evidence="2" type="ORF">ACFSR1_23555</name>
</gene>
<keyword evidence="3" id="KW-1185">Reference proteome</keyword>
<protein>
    <submittedName>
        <fullName evidence="2">DUF4255 domain-containing protein</fullName>
    </submittedName>
</protein>
<feature type="domain" description="Pvc16 N-terminal" evidence="1">
    <location>
        <begin position="5"/>
        <end position="188"/>
    </location>
</feature>
<organism evidence="2 3">
    <name type="scientific">Aquimarina rubra</name>
    <dbReference type="NCBI Taxonomy" id="1920033"/>
    <lineage>
        <taxon>Bacteria</taxon>
        <taxon>Pseudomonadati</taxon>
        <taxon>Bacteroidota</taxon>
        <taxon>Flavobacteriia</taxon>
        <taxon>Flavobacteriales</taxon>
        <taxon>Flavobacteriaceae</taxon>
        <taxon>Aquimarina</taxon>
    </lineage>
</organism>
<dbReference type="RefSeq" id="WP_378295490.1">
    <property type="nucleotide sequence ID" value="NZ_JBHULE010000037.1"/>
</dbReference>
<name>A0ABW5LQL7_9FLAO</name>
<evidence type="ECO:0000313" key="3">
    <source>
        <dbReference type="Proteomes" id="UP001597319"/>
    </source>
</evidence>
<evidence type="ECO:0000313" key="2">
    <source>
        <dbReference type="EMBL" id="MFD2565672.1"/>
    </source>
</evidence>
<comment type="caution">
    <text evidence="2">The sequence shown here is derived from an EMBL/GenBank/DDBJ whole genome shotgun (WGS) entry which is preliminary data.</text>
</comment>
<dbReference type="EMBL" id="JBHULE010000037">
    <property type="protein sequence ID" value="MFD2565672.1"/>
    <property type="molecule type" value="Genomic_DNA"/>
</dbReference>
<dbReference type="Pfam" id="PF14065">
    <property type="entry name" value="Pvc16_N"/>
    <property type="match status" value="1"/>
</dbReference>
<dbReference type="InterPro" id="IPR025351">
    <property type="entry name" value="Pvc16_N"/>
</dbReference>
<accession>A0ABW5LQL7</accession>
<dbReference type="Proteomes" id="UP001597319">
    <property type="component" value="Unassembled WGS sequence"/>
</dbReference>
<reference evidence="3" key="1">
    <citation type="journal article" date="2019" name="Int. J. Syst. Evol. Microbiol.">
        <title>The Global Catalogue of Microorganisms (GCM) 10K type strain sequencing project: providing services to taxonomists for standard genome sequencing and annotation.</title>
        <authorList>
            <consortium name="The Broad Institute Genomics Platform"/>
            <consortium name="The Broad Institute Genome Sequencing Center for Infectious Disease"/>
            <person name="Wu L."/>
            <person name="Ma J."/>
        </authorList>
    </citation>
    <scope>NUCLEOTIDE SEQUENCE [LARGE SCALE GENOMIC DNA]</scope>
    <source>
        <strain evidence="3">KCTC 52274</strain>
    </source>
</reference>
<sequence>MIFEVLQIITEEVNNFFNIEIEEKPVSLDNIAFIESETNDNTNTNNNVILSLLHTEEEATLKNILNHQIEGTKVVYKNNKVHLNLYTMFSANRSDYTESLKSLSKIIEFFQSKRIFTQSNTSFDRELDGMDKIKDFRFTVELFSPSFEEMNFIWGTLGGKQYPSVIYKVSVLEIERDVTQSEGNLITEINGSLNHK</sequence>